<dbReference type="AlphaFoldDB" id="A0AAJ5Z7F0"/>
<sequence>MDTITATVTIIGIAWMIRNHYREKAAYEARKRAAEAHAAEQALRITMIAEATAAGDMEAAEQLTIDWAIANKFGPTL</sequence>
<name>A0AAJ5Z7F0_AERCA</name>
<evidence type="ECO:0000313" key="2">
    <source>
        <dbReference type="Proteomes" id="UP001218423"/>
    </source>
</evidence>
<dbReference type="Proteomes" id="UP001218423">
    <property type="component" value="Chromosome"/>
</dbReference>
<dbReference type="EMBL" id="CP120942">
    <property type="protein sequence ID" value="WFF96377.1"/>
    <property type="molecule type" value="Genomic_DNA"/>
</dbReference>
<reference evidence="1" key="1">
    <citation type="submission" date="2023-03" db="EMBL/GenBank/DDBJ databases">
        <title>Aeromonas caviae strain AC1520.</title>
        <authorList>
            <person name="Xie T."/>
            <person name="Zhang Q."/>
            <person name="Deng J."/>
            <person name="Li X."/>
        </authorList>
    </citation>
    <scope>NUCLEOTIDE SEQUENCE</scope>
    <source>
        <strain evidence="1">AC1520</strain>
    </source>
</reference>
<dbReference type="RefSeq" id="WP_210556048.1">
    <property type="nucleotide sequence ID" value="NZ_CP120942.1"/>
</dbReference>
<gene>
    <name evidence="1" type="ORF">P5S46_11900</name>
</gene>
<evidence type="ECO:0000313" key="1">
    <source>
        <dbReference type="EMBL" id="WFF96377.1"/>
    </source>
</evidence>
<protein>
    <submittedName>
        <fullName evidence="1">Uncharacterized protein</fullName>
    </submittedName>
</protein>
<accession>A0AAJ5Z7F0</accession>
<proteinExistence type="predicted"/>
<organism evidence="1 2">
    <name type="scientific">Aeromonas caviae</name>
    <name type="common">Aeromonas punctata</name>
    <dbReference type="NCBI Taxonomy" id="648"/>
    <lineage>
        <taxon>Bacteria</taxon>
        <taxon>Pseudomonadati</taxon>
        <taxon>Pseudomonadota</taxon>
        <taxon>Gammaproteobacteria</taxon>
        <taxon>Aeromonadales</taxon>
        <taxon>Aeromonadaceae</taxon>
        <taxon>Aeromonas</taxon>
    </lineage>
</organism>